<dbReference type="InterPro" id="IPR029058">
    <property type="entry name" value="AB_hydrolase_fold"/>
</dbReference>
<feature type="domain" description="Peptidase S33 tripeptidyl aminopeptidase-like C-terminal" evidence="5">
    <location>
        <begin position="403"/>
        <end position="505"/>
    </location>
</feature>
<keyword evidence="7" id="KW-1185">Reference proteome</keyword>
<dbReference type="OrthoDB" id="3252468at2"/>
<dbReference type="PANTHER" id="PTHR43248">
    <property type="entry name" value="2-SUCCINYL-6-HYDROXY-2,4-CYCLOHEXADIENE-1-CARBOXYLATE SYNTHASE"/>
    <property type="match status" value="1"/>
</dbReference>
<dbReference type="KEGG" id="aum:AURMO_00324"/>
<dbReference type="EMBL" id="CP023994">
    <property type="protein sequence ID" value="AWR20942.1"/>
    <property type="molecule type" value="Genomic_DNA"/>
</dbReference>
<dbReference type="AlphaFoldDB" id="A0A2Z3S3D5"/>
<dbReference type="PANTHER" id="PTHR43248:SF29">
    <property type="entry name" value="TRIPEPTIDYL AMINOPEPTIDASE"/>
    <property type="match status" value="1"/>
</dbReference>
<evidence type="ECO:0000259" key="5">
    <source>
        <dbReference type="Pfam" id="PF08386"/>
    </source>
</evidence>
<evidence type="ECO:0000256" key="4">
    <source>
        <dbReference type="SAM" id="SignalP"/>
    </source>
</evidence>
<keyword evidence="3 6" id="KW-0378">Hydrolase</keyword>
<accession>A0A2Z3S3D5</accession>
<feature type="chain" id="PRO_5038446711" evidence="4">
    <location>
        <begin position="24"/>
        <end position="505"/>
    </location>
</feature>
<dbReference type="Proteomes" id="UP000246894">
    <property type="component" value="Chromosome"/>
</dbReference>
<evidence type="ECO:0000256" key="2">
    <source>
        <dbReference type="ARBA" id="ARBA00022729"/>
    </source>
</evidence>
<evidence type="ECO:0000256" key="3">
    <source>
        <dbReference type="ARBA" id="ARBA00022801"/>
    </source>
</evidence>
<dbReference type="InterPro" id="IPR051601">
    <property type="entry name" value="Serine_prot/Carboxylest_S33"/>
</dbReference>
<keyword evidence="2 4" id="KW-0732">Signal</keyword>
<reference evidence="6 7" key="1">
    <citation type="submission" date="2017-10" db="EMBL/GenBank/DDBJ databases">
        <title>Genome of an Actinobacterium that displays light-enhanced growth.</title>
        <authorList>
            <person name="Maresca J.A."/>
            <person name="Hempel P."/>
            <person name="Shevchenko O."/>
            <person name="Miller K.J."/>
            <person name="Hahn M.W."/>
        </authorList>
    </citation>
    <scope>NUCLEOTIDE SEQUENCE [LARGE SCALE GENOMIC DNA]</scope>
    <source>
        <strain evidence="6 7">MWH-Mo1</strain>
    </source>
</reference>
<dbReference type="RefSeq" id="WP_110232839.1">
    <property type="nucleotide sequence ID" value="NZ_CP023994.1"/>
</dbReference>
<evidence type="ECO:0000313" key="7">
    <source>
        <dbReference type="Proteomes" id="UP000246894"/>
    </source>
</evidence>
<evidence type="ECO:0000313" key="6">
    <source>
        <dbReference type="EMBL" id="AWR20942.1"/>
    </source>
</evidence>
<name>A0A2Z3S3D5_9MICO</name>
<evidence type="ECO:0000256" key="1">
    <source>
        <dbReference type="ARBA" id="ARBA00010088"/>
    </source>
</evidence>
<proteinExistence type="inferred from homology"/>
<organism evidence="6 7">
    <name type="scientific">Aurantimicrobium photophilum</name>
    <dbReference type="NCBI Taxonomy" id="1987356"/>
    <lineage>
        <taxon>Bacteria</taxon>
        <taxon>Bacillati</taxon>
        <taxon>Actinomycetota</taxon>
        <taxon>Actinomycetes</taxon>
        <taxon>Micrococcales</taxon>
        <taxon>Microbacteriaceae</taxon>
        <taxon>Aurantimicrobium</taxon>
    </lineage>
</organism>
<protein>
    <submittedName>
        <fullName evidence="6">Carboxylesterase A</fullName>
        <ecNumber evidence="6">3.1.1.-</ecNumber>
    </submittedName>
</protein>
<dbReference type="EC" id="3.1.1.-" evidence="6"/>
<dbReference type="PROSITE" id="PS51257">
    <property type="entry name" value="PROKAR_LIPOPROTEIN"/>
    <property type="match status" value="1"/>
</dbReference>
<dbReference type="SUPFAM" id="SSF53474">
    <property type="entry name" value="alpha/beta-Hydrolases"/>
    <property type="match status" value="1"/>
</dbReference>
<dbReference type="Gene3D" id="3.40.50.1820">
    <property type="entry name" value="alpha/beta hydrolase"/>
    <property type="match status" value="1"/>
</dbReference>
<feature type="signal peptide" evidence="4">
    <location>
        <begin position="1"/>
        <end position="23"/>
    </location>
</feature>
<dbReference type="GO" id="GO:0016787">
    <property type="term" value="F:hydrolase activity"/>
    <property type="evidence" value="ECO:0007669"/>
    <property type="project" value="UniProtKB-KW"/>
</dbReference>
<gene>
    <name evidence="6" type="ORF">AURMO_00324</name>
</gene>
<comment type="similarity">
    <text evidence="1">Belongs to the peptidase S33 family.</text>
</comment>
<dbReference type="InterPro" id="IPR013595">
    <property type="entry name" value="Pept_S33_TAP-like_C"/>
</dbReference>
<dbReference type="Pfam" id="PF08386">
    <property type="entry name" value="Abhydrolase_4"/>
    <property type="match status" value="1"/>
</dbReference>
<sequence precursor="true">MKMKVALKGLILTVAAVTLTACSGGVVPEPTKTPGAIPAEYQPYYSQTLEWTDCHDGMQCATAVAPLDWNEPAGETIELALVRHSATSSKKLGSLFVNPGGPGASGVSFIADSLDYAVSGAVQKNYDVIGFDPRGVGASTPVVCVDSAAEMDEFLFGATDTVRASPEWFAERERASAEFAQGCLERTGDLLAHVDTVSAAHDLDMLRATVGDRELNYLGYSYGTLLGAVYAENFPGNVGRLVLDGALDPASSSFEVNLNQSIGFEKALRAYLADCIETEGCPFSGSVDEAMTQVGDLLAQLDESPLYASDGRVLGADAMLTAIIAPLYNPDAWSFLTDVFSAVADGDAQTAYSSVDWYYSRGDDGEYLDNSTEAFLAINCLDYPVTKDPEQWEKEAQELARKAPVIGPYMAYGDELCSQWAYPAVMTPHKISAQGAGDILVIGTTGDPATPYRWAKALAAQLEGGHLISYTGEGHTAYNKSNSCVNDAVDGFLLSGKVPATDPKC</sequence>